<proteinExistence type="predicted"/>
<feature type="region of interest" description="Disordered" evidence="1">
    <location>
        <begin position="126"/>
        <end position="152"/>
    </location>
</feature>
<evidence type="ECO:0000313" key="2">
    <source>
        <dbReference type="EMBL" id="MDK8602135.1"/>
    </source>
</evidence>
<evidence type="ECO:0000256" key="1">
    <source>
        <dbReference type="SAM" id="MobiDB-lite"/>
    </source>
</evidence>
<dbReference type="EMBL" id="JASPDQ010000014">
    <property type="protein sequence ID" value="MDK8602135.1"/>
    <property type="molecule type" value="Genomic_DNA"/>
</dbReference>
<protein>
    <submittedName>
        <fullName evidence="2">Uncharacterized protein</fullName>
    </submittedName>
</protein>
<dbReference type="RefSeq" id="WP_101923580.1">
    <property type="nucleotide sequence ID" value="NZ_JASPDQ010000014.1"/>
</dbReference>
<comment type="caution">
    <text evidence="2">The sequence shown here is derived from an EMBL/GenBank/DDBJ whole genome shotgun (WGS) entry which is preliminary data.</text>
</comment>
<accession>A0AAW6ZKH5</accession>
<dbReference type="AlphaFoldDB" id="A0AAW6ZKH5"/>
<evidence type="ECO:0000313" key="3">
    <source>
        <dbReference type="Proteomes" id="UP001225576"/>
    </source>
</evidence>
<dbReference type="Proteomes" id="UP001225576">
    <property type="component" value="Unassembled WGS sequence"/>
</dbReference>
<name>A0AAW6ZKH5_9ACTO</name>
<feature type="compositionally biased region" description="Basic and acidic residues" evidence="1">
    <location>
        <begin position="142"/>
        <end position="152"/>
    </location>
</feature>
<sequence length="223" mass="24778">MSGLEPRYDISATTLAKSDQLNADDLIGGPITARVVDAYVVGGEQPVQIHLTGWDGRPYKPSKSMRKVLEFAWGRDMSAYPGRWITLYRDATVKYGGQEVGGIKISHLSHIDAPIKLSLTATRGKKAPHTVSPLTPPATAPEHVEDTTTRDEDSRVQIKEIVCRAEGWTETQWEEYVYWFAGRRGATTKDMRRLSGELWAEFTGHLLQRPAVAAALKEKESQG</sequence>
<reference evidence="2" key="1">
    <citation type="submission" date="2023-05" db="EMBL/GenBank/DDBJ databases">
        <title>Genomic Catalog of Human Bladder Bacteria.</title>
        <authorList>
            <person name="Du J."/>
        </authorList>
    </citation>
    <scope>NUCLEOTIDE SEQUENCE</scope>
    <source>
        <strain evidence="2">UMB1304A</strain>
    </source>
</reference>
<organism evidence="2 3">
    <name type="scientific">Trueperella bernardiae</name>
    <dbReference type="NCBI Taxonomy" id="59561"/>
    <lineage>
        <taxon>Bacteria</taxon>
        <taxon>Bacillati</taxon>
        <taxon>Actinomycetota</taxon>
        <taxon>Actinomycetes</taxon>
        <taxon>Actinomycetales</taxon>
        <taxon>Actinomycetaceae</taxon>
        <taxon>Trueperella</taxon>
    </lineage>
</organism>
<gene>
    <name evidence="2" type="ORF">QP858_06665</name>
</gene>